<organism evidence="2">
    <name type="scientific">Musa acuminata subsp. malaccensis</name>
    <name type="common">Wild banana</name>
    <name type="synonym">Musa malaccensis</name>
    <dbReference type="NCBI Taxonomy" id="214687"/>
    <lineage>
        <taxon>Eukaryota</taxon>
        <taxon>Viridiplantae</taxon>
        <taxon>Streptophyta</taxon>
        <taxon>Embryophyta</taxon>
        <taxon>Tracheophyta</taxon>
        <taxon>Spermatophyta</taxon>
        <taxon>Magnoliopsida</taxon>
        <taxon>Liliopsida</taxon>
        <taxon>Zingiberales</taxon>
        <taxon>Musaceae</taxon>
        <taxon>Musa</taxon>
    </lineage>
</organism>
<accession>A0A8D7EUW7</accession>
<protein>
    <submittedName>
        <fullName evidence="2">(wild Malaysian banana) hypothetical protein</fullName>
    </submittedName>
</protein>
<dbReference type="Pfam" id="PF02519">
    <property type="entry name" value="Auxin_inducible"/>
    <property type="match status" value="1"/>
</dbReference>
<dbReference type="PANTHER" id="PTHR31374:SF198">
    <property type="entry name" value="AUXIN-RESPONSIVE PROTEIN SAUR72"/>
    <property type="match status" value="1"/>
</dbReference>
<sequence>MQLEKLQVEKRERVMGRKDEVPRGYVPMVVGRGKEKEERFLVHTKLFKHPRFAALLEMAEQEFGYRQPGVLRIPCDAEQFRSVVNAAAAKAKS</sequence>
<name>A0A8D7EUW7_MUSAM</name>
<dbReference type="GO" id="GO:0009733">
    <property type="term" value="P:response to auxin"/>
    <property type="evidence" value="ECO:0007669"/>
    <property type="project" value="InterPro"/>
</dbReference>
<proteinExistence type="inferred from homology"/>
<dbReference type="InterPro" id="IPR003676">
    <property type="entry name" value="SAUR_fam"/>
</dbReference>
<evidence type="ECO:0000256" key="1">
    <source>
        <dbReference type="ARBA" id="ARBA00006974"/>
    </source>
</evidence>
<dbReference type="PANTHER" id="PTHR31374">
    <property type="entry name" value="AUXIN-INDUCED PROTEIN-LIKE-RELATED"/>
    <property type="match status" value="1"/>
</dbReference>
<comment type="similarity">
    <text evidence="1">Belongs to the ARG7 family.</text>
</comment>
<reference evidence="2" key="1">
    <citation type="submission" date="2021-03" db="EMBL/GenBank/DDBJ databases">
        <authorList>
            <consortium name="Genoscope - CEA"/>
            <person name="William W."/>
        </authorList>
    </citation>
    <scope>NUCLEOTIDE SEQUENCE</scope>
    <source>
        <strain evidence="2">Doubled-haploid Pahang</strain>
    </source>
</reference>
<gene>
    <name evidence="2" type="ORF">GSMUA_340470.1</name>
</gene>
<evidence type="ECO:0000313" key="2">
    <source>
        <dbReference type="EMBL" id="CAG1830793.1"/>
    </source>
</evidence>
<dbReference type="AlphaFoldDB" id="A0A8D7EUW7"/>
<dbReference type="EMBL" id="HG996472">
    <property type="protein sequence ID" value="CAG1830793.1"/>
    <property type="molecule type" value="Genomic_DNA"/>
</dbReference>